<dbReference type="AlphaFoldDB" id="A0A7X2H5X0"/>
<name>A0A7X2H5X0_9BACL</name>
<accession>A0A7X2H5X0</accession>
<gene>
    <name evidence="1" type="ORF">GJB61_14285</name>
</gene>
<proteinExistence type="predicted"/>
<dbReference type="RefSeq" id="WP_154119158.1">
    <property type="nucleotide sequence ID" value="NZ_WJXB01000004.1"/>
</dbReference>
<dbReference type="Proteomes" id="UP000463051">
    <property type="component" value="Unassembled WGS sequence"/>
</dbReference>
<organism evidence="1 2">
    <name type="scientific">Paenibacillus monticola</name>
    <dbReference type="NCBI Taxonomy" id="2666075"/>
    <lineage>
        <taxon>Bacteria</taxon>
        <taxon>Bacillati</taxon>
        <taxon>Bacillota</taxon>
        <taxon>Bacilli</taxon>
        <taxon>Bacillales</taxon>
        <taxon>Paenibacillaceae</taxon>
        <taxon>Paenibacillus</taxon>
    </lineage>
</organism>
<evidence type="ECO:0000313" key="2">
    <source>
        <dbReference type="Proteomes" id="UP000463051"/>
    </source>
</evidence>
<reference evidence="1 2" key="1">
    <citation type="submission" date="2019-11" db="EMBL/GenBank/DDBJ databases">
        <title>Paenibacillus monticola sp. nov., a novel PGPR strain isolated from mountain sample in China.</title>
        <authorList>
            <person name="Zhao Q."/>
            <person name="Li H.-P."/>
            <person name="Zhang J.-L."/>
        </authorList>
    </citation>
    <scope>NUCLEOTIDE SEQUENCE [LARGE SCALE GENOMIC DNA]</scope>
    <source>
        <strain evidence="1 2">LC-T2</strain>
    </source>
</reference>
<dbReference type="EMBL" id="WJXB01000004">
    <property type="protein sequence ID" value="MRN54151.1"/>
    <property type="molecule type" value="Genomic_DNA"/>
</dbReference>
<evidence type="ECO:0000313" key="1">
    <source>
        <dbReference type="EMBL" id="MRN54151.1"/>
    </source>
</evidence>
<comment type="caution">
    <text evidence="1">The sequence shown here is derived from an EMBL/GenBank/DDBJ whole genome shotgun (WGS) entry which is preliminary data.</text>
</comment>
<protein>
    <submittedName>
        <fullName evidence="1">Uncharacterized protein</fullName>
    </submittedName>
</protein>
<sequence>MSAFAEFAKEQQEVDGLLFKGYTIAGILEDLDGARIKFVRAEPAKSAVELMLLTADARKYVTTLIFAGHGVSEK</sequence>
<keyword evidence="2" id="KW-1185">Reference proteome</keyword>